<feature type="compositionally biased region" description="Pro residues" evidence="1">
    <location>
        <begin position="147"/>
        <end position="161"/>
    </location>
</feature>
<keyword evidence="4" id="KW-1185">Reference proteome</keyword>
<keyword evidence="3" id="KW-0808">Transferase</keyword>
<evidence type="ECO:0000256" key="1">
    <source>
        <dbReference type="SAM" id="MobiDB-lite"/>
    </source>
</evidence>
<dbReference type="Proteomes" id="UP001524642">
    <property type="component" value="Unassembled WGS sequence"/>
</dbReference>
<sequence>MDAWPNETPAPSEEPARLWHEGRFAEAAQHYAARAAELPEPAEALLWQGHALRLAGDAEAALAAYARAAAEAPADPAPHRHAGHALRAAGRAEEAWGRYMMAVALETGATSGPAAEAAVAALAEADPAPPEPPRPAPIARPAAAALPSPPPPRPTSPPATPAPRMVTMLAPPPRPRMAMLRAGTSAASRGAAPSGSGIAFDVSDLLLHFGGRRTLTGIQRVQASLLGAALGAGLDAAYLAFDRDRTAWRAVPAEALQRLLAAAAAGSDTADEAWIAARDPVLEMAARGRQHAFAPGTSLVNLGNSWGIPDYFRGLRAAQRSSGLRYVPFLHDCVPLVMPEHCVRTLVQDYVRWFSSMGVHAHGVLCNSECTRADGRRFLDALLPGLELPMEVVRLDADPRGNAPADPSALDGTRAPRPPEPYVLFVATIESRKDHLTAFRAWLALLRRHGPARVPRLVCVGAQGWHAEAAMNLLEGSPELSRHVVLLHDVSDGGLAALYQDCLFTLYNSHYEGWGLPVTESLAWGKVPVVPAHSALLESGEGVAILIDPQSEASMAAAVERLLFEPGALQAAEMAVAALPARRRWGMVLNQVVSALASFAKEPVAPVQDRISLPLGLHLPLHRADETAPDLTIALSEMVREGSGWRPASEWGTALAGGPARLRLPLPPGTEGLLRLHLELRAEGGGTVRLALFADSAPAGGAQITDLPAGDFATALPVTVAPGATALELELDAPEGTGLRGLMLCRDDDLLARLSFLEAQGLPSPQIG</sequence>
<dbReference type="EMBL" id="JANJOU010000007">
    <property type="protein sequence ID" value="MCR0982450.1"/>
    <property type="molecule type" value="Genomic_DNA"/>
</dbReference>
<dbReference type="RefSeq" id="WP_257716119.1">
    <property type="nucleotide sequence ID" value="NZ_JANJOU010000007.1"/>
</dbReference>
<comment type="caution">
    <text evidence="3">The sequence shown here is derived from an EMBL/GenBank/DDBJ whole genome shotgun (WGS) entry which is preliminary data.</text>
</comment>
<dbReference type="EC" id="2.4.-.-" evidence="3"/>
<protein>
    <submittedName>
        <fullName evidence="3">Glycosyltransferase</fullName>
        <ecNumber evidence="3">2.4.-.-</ecNumber>
    </submittedName>
</protein>
<dbReference type="PANTHER" id="PTHR46401">
    <property type="entry name" value="GLYCOSYLTRANSFERASE WBBK-RELATED"/>
    <property type="match status" value="1"/>
</dbReference>
<dbReference type="GO" id="GO:0016757">
    <property type="term" value="F:glycosyltransferase activity"/>
    <property type="evidence" value="ECO:0007669"/>
    <property type="project" value="UniProtKB-KW"/>
</dbReference>
<reference evidence="3 4" key="1">
    <citation type="submission" date="2022-06" db="EMBL/GenBank/DDBJ databases">
        <title>Roseomonas CN29.</title>
        <authorList>
            <person name="Cheng Y."/>
            <person name="He X."/>
        </authorList>
    </citation>
    <scope>NUCLEOTIDE SEQUENCE [LARGE SCALE GENOMIC DNA]</scope>
    <source>
        <strain evidence="3 4">CN29</strain>
    </source>
</reference>
<name>A0ABT1X2X8_9PROT</name>
<dbReference type="Gene3D" id="3.40.50.2000">
    <property type="entry name" value="Glycogen Phosphorylase B"/>
    <property type="match status" value="1"/>
</dbReference>
<dbReference type="SUPFAM" id="SSF48452">
    <property type="entry name" value="TPR-like"/>
    <property type="match status" value="1"/>
</dbReference>
<proteinExistence type="predicted"/>
<evidence type="ECO:0000259" key="2">
    <source>
        <dbReference type="Pfam" id="PF00534"/>
    </source>
</evidence>
<dbReference type="SUPFAM" id="SSF53756">
    <property type="entry name" value="UDP-Glycosyltransferase/glycogen phosphorylase"/>
    <property type="match status" value="1"/>
</dbReference>
<keyword evidence="3" id="KW-0328">Glycosyltransferase</keyword>
<accession>A0ABT1X2X8</accession>
<dbReference type="InterPro" id="IPR001296">
    <property type="entry name" value="Glyco_trans_1"/>
</dbReference>
<dbReference type="PANTHER" id="PTHR46401:SF8">
    <property type="entry name" value="BLL6006 PROTEIN"/>
    <property type="match status" value="1"/>
</dbReference>
<dbReference type="Gene3D" id="1.25.40.10">
    <property type="entry name" value="Tetratricopeptide repeat domain"/>
    <property type="match status" value="1"/>
</dbReference>
<evidence type="ECO:0000313" key="3">
    <source>
        <dbReference type="EMBL" id="MCR0982450.1"/>
    </source>
</evidence>
<gene>
    <name evidence="3" type="ORF">NRP21_10350</name>
</gene>
<dbReference type="InterPro" id="IPR011990">
    <property type="entry name" value="TPR-like_helical_dom_sf"/>
</dbReference>
<evidence type="ECO:0000313" key="4">
    <source>
        <dbReference type="Proteomes" id="UP001524642"/>
    </source>
</evidence>
<feature type="compositionally biased region" description="Pro residues" evidence="1">
    <location>
        <begin position="127"/>
        <end position="138"/>
    </location>
</feature>
<organism evidence="3 4">
    <name type="scientific">Roseomonas populi</name>
    <dbReference type="NCBI Taxonomy" id="3121582"/>
    <lineage>
        <taxon>Bacteria</taxon>
        <taxon>Pseudomonadati</taxon>
        <taxon>Pseudomonadota</taxon>
        <taxon>Alphaproteobacteria</taxon>
        <taxon>Acetobacterales</taxon>
        <taxon>Roseomonadaceae</taxon>
        <taxon>Roseomonas</taxon>
    </lineage>
</organism>
<feature type="domain" description="Glycosyl transferase family 1" evidence="2">
    <location>
        <begin position="419"/>
        <end position="566"/>
    </location>
</feature>
<feature type="region of interest" description="Disordered" evidence="1">
    <location>
        <begin position="123"/>
        <end position="170"/>
    </location>
</feature>
<dbReference type="Pfam" id="PF00534">
    <property type="entry name" value="Glycos_transf_1"/>
    <property type="match status" value="1"/>
</dbReference>